<organism evidence="1 2">
    <name type="scientific">Streptococcus dysgalactiae subsp. equisimilis</name>
    <name type="common">Streptococcus equisimilis</name>
    <dbReference type="NCBI Taxonomy" id="119602"/>
    <lineage>
        <taxon>Bacteria</taxon>
        <taxon>Bacillati</taxon>
        <taxon>Bacillota</taxon>
        <taxon>Bacilli</taxon>
        <taxon>Lactobacillales</taxon>
        <taxon>Streptococcaceae</taxon>
        <taxon>Streptococcus</taxon>
    </lineage>
</organism>
<sequence length="76" mass="8777">MERVKEFTVKLVEDGKLPIVEIDGEKLSCITKLIVKYDSDNAQNNPWDDGFLVEHISEEDGRYYKRTIGQSFRVGL</sequence>
<dbReference type="Proteomes" id="UP000339049">
    <property type="component" value="Unassembled WGS sequence"/>
</dbReference>
<dbReference type="RefSeq" id="WP_143935269.1">
    <property type="nucleotide sequence ID" value="NZ_CABEIY010000005.1"/>
</dbReference>
<name>A0AAE9U472_STREQ</name>
<reference evidence="1 2" key="1">
    <citation type="submission" date="2019-05" db="EMBL/GenBank/DDBJ databases">
        <authorList>
            <consortium name="Pathogen Informatics"/>
        </authorList>
    </citation>
    <scope>NUCLEOTIDE SEQUENCE [LARGE SCALE GENOMIC DNA]</scope>
    <source>
        <strain evidence="1 2">NCTC11557</strain>
    </source>
</reference>
<dbReference type="AlphaFoldDB" id="A0AAE9U472"/>
<protein>
    <submittedName>
        <fullName evidence="1">Uncharacterized protein</fullName>
    </submittedName>
</protein>
<comment type="caution">
    <text evidence="1">The sequence shown here is derived from an EMBL/GenBank/DDBJ whole genome shotgun (WGS) entry which is preliminary data.</text>
</comment>
<proteinExistence type="predicted"/>
<gene>
    <name evidence="1" type="ORF">NCTC11557_00188</name>
</gene>
<evidence type="ECO:0000313" key="2">
    <source>
        <dbReference type="Proteomes" id="UP000339049"/>
    </source>
</evidence>
<dbReference type="EMBL" id="CABEIY010000005">
    <property type="protein sequence ID" value="VTT22808.1"/>
    <property type="molecule type" value="Genomic_DNA"/>
</dbReference>
<accession>A0AAE9U472</accession>
<evidence type="ECO:0000313" key="1">
    <source>
        <dbReference type="EMBL" id="VTT22808.1"/>
    </source>
</evidence>